<dbReference type="Proteomes" id="UP000235672">
    <property type="component" value="Unassembled WGS sequence"/>
</dbReference>
<evidence type="ECO:0000313" key="2">
    <source>
        <dbReference type="EMBL" id="PMD18346.1"/>
    </source>
</evidence>
<accession>A0A2J6PWN6</accession>
<reference evidence="2 3" key="1">
    <citation type="submission" date="2016-05" db="EMBL/GenBank/DDBJ databases">
        <title>A degradative enzymes factory behind the ericoid mycorrhizal symbiosis.</title>
        <authorList>
            <consortium name="DOE Joint Genome Institute"/>
            <person name="Martino E."/>
            <person name="Morin E."/>
            <person name="Grelet G."/>
            <person name="Kuo A."/>
            <person name="Kohler A."/>
            <person name="Daghino S."/>
            <person name="Barry K."/>
            <person name="Choi C."/>
            <person name="Cichocki N."/>
            <person name="Clum A."/>
            <person name="Copeland A."/>
            <person name="Hainaut M."/>
            <person name="Haridas S."/>
            <person name="Labutti K."/>
            <person name="Lindquist E."/>
            <person name="Lipzen A."/>
            <person name="Khouja H.-R."/>
            <person name="Murat C."/>
            <person name="Ohm R."/>
            <person name="Olson A."/>
            <person name="Spatafora J."/>
            <person name="Veneault-Fourrey C."/>
            <person name="Henrissat B."/>
            <person name="Grigoriev I."/>
            <person name="Martin F."/>
            <person name="Perotto S."/>
        </authorList>
    </citation>
    <scope>NUCLEOTIDE SEQUENCE [LARGE SCALE GENOMIC DNA]</scope>
    <source>
        <strain evidence="2 3">UAMH 7357</strain>
    </source>
</reference>
<organism evidence="2 3">
    <name type="scientific">Hyaloscypha hepaticicola</name>
    <dbReference type="NCBI Taxonomy" id="2082293"/>
    <lineage>
        <taxon>Eukaryota</taxon>
        <taxon>Fungi</taxon>
        <taxon>Dikarya</taxon>
        <taxon>Ascomycota</taxon>
        <taxon>Pezizomycotina</taxon>
        <taxon>Leotiomycetes</taxon>
        <taxon>Helotiales</taxon>
        <taxon>Hyaloscyphaceae</taxon>
        <taxon>Hyaloscypha</taxon>
    </lineage>
</organism>
<dbReference type="EMBL" id="KZ613495">
    <property type="protein sequence ID" value="PMD18346.1"/>
    <property type="molecule type" value="Genomic_DNA"/>
</dbReference>
<feature type="region of interest" description="Disordered" evidence="1">
    <location>
        <begin position="1"/>
        <end position="24"/>
    </location>
</feature>
<gene>
    <name evidence="2" type="ORF">NA56DRAFT_251884</name>
</gene>
<evidence type="ECO:0000313" key="3">
    <source>
        <dbReference type="Proteomes" id="UP000235672"/>
    </source>
</evidence>
<sequence>MGSCLTHLKKEMTAPPHNTGNWNSLNPQWPEAYVPTNTQRVKVHVSGANRAHLGRVETESGIPGLTYDQAGRPV</sequence>
<dbReference type="AlphaFoldDB" id="A0A2J6PWN6"/>
<evidence type="ECO:0000256" key="1">
    <source>
        <dbReference type="SAM" id="MobiDB-lite"/>
    </source>
</evidence>
<keyword evidence="3" id="KW-1185">Reference proteome</keyword>
<proteinExistence type="predicted"/>
<protein>
    <submittedName>
        <fullName evidence="2">Uncharacterized protein</fullName>
    </submittedName>
</protein>
<dbReference type="OrthoDB" id="3505678at2759"/>
<name>A0A2J6PWN6_9HELO</name>